<dbReference type="AlphaFoldDB" id="A0A1X7NFN1"/>
<keyword evidence="11" id="KW-1185">Reference proteome</keyword>
<keyword evidence="3" id="KW-1003">Cell membrane</keyword>
<feature type="transmembrane region" description="Helical" evidence="9">
    <location>
        <begin position="199"/>
        <end position="220"/>
    </location>
</feature>
<reference evidence="10 11" key="1">
    <citation type="submission" date="2017-04" db="EMBL/GenBank/DDBJ databases">
        <authorList>
            <person name="Afonso C.L."/>
            <person name="Miller P.J."/>
            <person name="Scott M.A."/>
            <person name="Spackman E."/>
            <person name="Goraichik I."/>
            <person name="Dimitrov K.M."/>
            <person name="Suarez D.L."/>
            <person name="Swayne D.E."/>
        </authorList>
    </citation>
    <scope>NUCLEOTIDE SEQUENCE [LARGE SCALE GENOMIC DNA]</scope>
    <source>
        <strain evidence="10 11">B5P</strain>
    </source>
</reference>
<name>A0A1X7NFN1_9HYPH</name>
<dbReference type="GO" id="GO:0022857">
    <property type="term" value="F:transmembrane transporter activity"/>
    <property type="evidence" value="ECO:0007669"/>
    <property type="project" value="InterPro"/>
</dbReference>
<dbReference type="EMBL" id="FXBL01000004">
    <property type="protein sequence ID" value="SMH36554.1"/>
    <property type="molecule type" value="Genomic_DNA"/>
</dbReference>
<evidence type="ECO:0000256" key="2">
    <source>
        <dbReference type="ARBA" id="ARBA00022448"/>
    </source>
</evidence>
<dbReference type="RefSeq" id="WP_085463836.1">
    <property type="nucleotide sequence ID" value="NZ_FXBL01000004.1"/>
</dbReference>
<keyword evidence="5" id="KW-0029">Amino-acid transport</keyword>
<dbReference type="PANTHER" id="PTHR11795">
    <property type="entry name" value="BRANCHED-CHAIN AMINO ACID TRANSPORT SYSTEM PERMEASE PROTEIN LIVH"/>
    <property type="match status" value="1"/>
</dbReference>
<evidence type="ECO:0000313" key="10">
    <source>
        <dbReference type="EMBL" id="SMH36554.1"/>
    </source>
</evidence>
<dbReference type="OrthoDB" id="9807115at2"/>
<dbReference type="GO" id="GO:0005886">
    <property type="term" value="C:plasma membrane"/>
    <property type="evidence" value="ECO:0007669"/>
    <property type="project" value="UniProtKB-SubCell"/>
</dbReference>
<evidence type="ECO:0000256" key="7">
    <source>
        <dbReference type="ARBA" id="ARBA00023136"/>
    </source>
</evidence>
<keyword evidence="4 9" id="KW-0812">Transmembrane</keyword>
<accession>A0A1X7NFN1</accession>
<evidence type="ECO:0000256" key="1">
    <source>
        <dbReference type="ARBA" id="ARBA00004651"/>
    </source>
</evidence>
<protein>
    <submittedName>
        <fullName evidence="10">Branched-chain amino acid transport system permease protein</fullName>
    </submittedName>
</protein>
<feature type="transmembrane region" description="Helical" evidence="9">
    <location>
        <begin position="146"/>
        <end position="166"/>
    </location>
</feature>
<feature type="transmembrane region" description="Helical" evidence="9">
    <location>
        <begin position="67"/>
        <end position="90"/>
    </location>
</feature>
<evidence type="ECO:0000313" key="11">
    <source>
        <dbReference type="Proteomes" id="UP000193083"/>
    </source>
</evidence>
<feature type="transmembrane region" description="Helical" evidence="9">
    <location>
        <begin position="6"/>
        <end position="37"/>
    </location>
</feature>
<dbReference type="PANTHER" id="PTHR11795:SF452">
    <property type="entry name" value="ABC TRANSPORTER PERMEASE PROTEIN"/>
    <property type="match status" value="1"/>
</dbReference>
<comment type="similarity">
    <text evidence="8">Belongs to the binding-protein-dependent transport system permease family. LivHM subfamily.</text>
</comment>
<comment type="subcellular location">
    <subcellularLocation>
        <location evidence="1">Cell membrane</location>
        <topology evidence="1">Multi-pass membrane protein</topology>
    </subcellularLocation>
</comment>
<gene>
    <name evidence="10" type="ORF">SAMN02982922_1779</name>
</gene>
<keyword evidence="7 9" id="KW-0472">Membrane</keyword>
<organism evidence="10 11">
    <name type="scientific">Mesorhizobium australicum</name>
    <dbReference type="NCBI Taxonomy" id="536018"/>
    <lineage>
        <taxon>Bacteria</taxon>
        <taxon>Pseudomonadati</taxon>
        <taxon>Pseudomonadota</taxon>
        <taxon>Alphaproteobacteria</taxon>
        <taxon>Hyphomicrobiales</taxon>
        <taxon>Phyllobacteriaceae</taxon>
        <taxon>Mesorhizobium</taxon>
    </lineage>
</organism>
<dbReference type="InterPro" id="IPR052157">
    <property type="entry name" value="BCAA_transport_permease"/>
</dbReference>
<keyword evidence="2" id="KW-0813">Transport</keyword>
<feature type="transmembrane region" description="Helical" evidence="9">
    <location>
        <begin position="44"/>
        <end position="61"/>
    </location>
</feature>
<evidence type="ECO:0000256" key="3">
    <source>
        <dbReference type="ARBA" id="ARBA00022475"/>
    </source>
</evidence>
<dbReference type="InterPro" id="IPR001851">
    <property type="entry name" value="ABC_transp_permease"/>
</dbReference>
<feature type="transmembrane region" description="Helical" evidence="9">
    <location>
        <begin position="102"/>
        <end position="121"/>
    </location>
</feature>
<feature type="transmembrane region" description="Helical" evidence="9">
    <location>
        <begin position="264"/>
        <end position="284"/>
    </location>
</feature>
<dbReference type="Proteomes" id="UP000193083">
    <property type="component" value="Unassembled WGS sequence"/>
</dbReference>
<dbReference type="Pfam" id="PF02653">
    <property type="entry name" value="BPD_transp_2"/>
    <property type="match status" value="1"/>
</dbReference>
<evidence type="ECO:0000256" key="5">
    <source>
        <dbReference type="ARBA" id="ARBA00022970"/>
    </source>
</evidence>
<feature type="transmembrane region" description="Helical" evidence="9">
    <location>
        <begin position="232"/>
        <end position="257"/>
    </location>
</feature>
<dbReference type="GO" id="GO:0006865">
    <property type="term" value="P:amino acid transport"/>
    <property type="evidence" value="ECO:0007669"/>
    <property type="project" value="UniProtKB-KW"/>
</dbReference>
<evidence type="ECO:0000256" key="4">
    <source>
        <dbReference type="ARBA" id="ARBA00022692"/>
    </source>
</evidence>
<evidence type="ECO:0000256" key="9">
    <source>
        <dbReference type="SAM" id="Phobius"/>
    </source>
</evidence>
<sequence length="297" mass="30899">MSYEFLLQLIANGIVIGLIYGLIATGLALLFGILHIVNFAHGEMVMLAMYAIAIVVPFLGGSYVASFAIIVLAAALLGWLVSGGLLAALSSKRSDMAVFEKSLLLTLGLSIILLNGVQYVFTATPMMVTTDIPVGAFMLGPVRLSYGHAMAGAVAIVVFVGLYLFLTRTNSGRALRAVAQNRDAALMIGLDPERVARQAITLGIVLCAVGGAVLIPLYVFQPIVGQALLLKAFAIVIIGGMGNVLGAAVVALGLGILESVVGGFASIVWQNAIAFIGMIAVLLVRPQGLFALAMRKG</sequence>
<keyword evidence="6 9" id="KW-1133">Transmembrane helix</keyword>
<dbReference type="CDD" id="cd06582">
    <property type="entry name" value="TM_PBP1_LivH_like"/>
    <property type="match status" value="1"/>
</dbReference>
<proteinExistence type="inferred from homology"/>
<evidence type="ECO:0000256" key="8">
    <source>
        <dbReference type="ARBA" id="ARBA00037998"/>
    </source>
</evidence>
<evidence type="ECO:0000256" key="6">
    <source>
        <dbReference type="ARBA" id="ARBA00022989"/>
    </source>
</evidence>